<evidence type="ECO:0000256" key="3">
    <source>
        <dbReference type="ARBA" id="ARBA00022741"/>
    </source>
</evidence>
<dbReference type="InterPro" id="IPR044492">
    <property type="entry name" value="P_typ_ATPase_HD_dom"/>
</dbReference>
<evidence type="ECO:0000256" key="4">
    <source>
        <dbReference type="ARBA" id="ARBA00022840"/>
    </source>
</evidence>
<keyword evidence="2 8" id="KW-0812">Transmembrane</keyword>
<dbReference type="SMART" id="SM00831">
    <property type="entry name" value="Cation_ATPase_N"/>
    <property type="match status" value="1"/>
</dbReference>
<keyword evidence="5" id="KW-1278">Translocase</keyword>
<evidence type="ECO:0000256" key="7">
    <source>
        <dbReference type="ARBA" id="ARBA00023136"/>
    </source>
</evidence>
<comment type="subcellular location">
    <subcellularLocation>
        <location evidence="1">Membrane</location>
        <topology evidence="1">Multi-pass membrane protein</topology>
    </subcellularLocation>
</comment>
<dbReference type="Pfam" id="PF00702">
    <property type="entry name" value="Hydrolase"/>
    <property type="match status" value="1"/>
</dbReference>
<dbReference type="SUPFAM" id="SSF81665">
    <property type="entry name" value="Calcium ATPase, transmembrane domain M"/>
    <property type="match status" value="1"/>
</dbReference>
<feature type="transmembrane region" description="Helical" evidence="8">
    <location>
        <begin position="647"/>
        <end position="668"/>
    </location>
</feature>
<dbReference type="InterPro" id="IPR059000">
    <property type="entry name" value="ATPase_P-type_domA"/>
</dbReference>
<feature type="transmembrane region" description="Helical" evidence="8">
    <location>
        <begin position="45"/>
        <end position="68"/>
    </location>
</feature>
<dbReference type="EMBL" id="QFPO01000020">
    <property type="protein sequence ID" value="PZQ10454.1"/>
    <property type="molecule type" value="Genomic_DNA"/>
</dbReference>
<dbReference type="GO" id="GO:0015662">
    <property type="term" value="F:P-type ion transporter activity"/>
    <property type="evidence" value="ECO:0007669"/>
    <property type="project" value="UniProtKB-ARBA"/>
</dbReference>
<dbReference type="PROSITE" id="PS00154">
    <property type="entry name" value="ATPASE_E1_E2"/>
    <property type="match status" value="1"/>
</dbReference>
<feature type="domain" description="Cation-transporting P-type ATPase N-terminal" evidence="9">
    <location>
        <begin position="3"/>
        <end position="70"/>
    </location>
</feature>
<evidence type="ECO:0000256" key="6">
    <source>
        <dbReference type="ARBA" id="ARBA00022989"/>
    </source>
</evidence>
<dbReference type="InterPro" id="IPR001757">
    <property type="entry name" value="P_typ_ATPase"/>
</dbReference>
<dbReference type="Gene3D" id="1.20.1110.10">
    <property type="entry name" value="Calcium-transporting ATPase, transmembrane domain"/>
    <property type="match status" value="2"/>
</dbReference>
<dbReference type="InterPro" id="IPR004014">
    <property type="entry name" value="ATPase_P-typ_cation-transptr_N"/>
</dbReference>
<feature type="transmembrane region" description="Helical" evidence="8">
    <location>
        <begin position="237"/>
        <end position="259"/>
    </location>
</feature>
<keyword evidence="4" id="KW-0067">ATP-binding</keyword>
<dbReference type="Proteomes" id="UP000249046">
    <property type="component" value="Unassembled WGS sequence"/>
</dbReference>
<organism evidence="10 11">
    <name type="scientific">Rhodanobacter denitrificans</name>
    <dbReference type="NCBI Taxonomy" id="666685"/>
    <lineage>
        <taxon>Bacteria</taxon>
        <taxon>Pseudomonadati</taxon>
        <taxon>Pseudomonadota</taxon>
        <taxon>Gammaproteobacteria</taxon>
        <taxon>Lysobacterales</taxon>
        <taxon>Rhodanobacteraceae</taxon>
        <taxon>Rhodanobacter</taxon>
    </lineage>
</organism>
<dbReference type="Pfam" id="PF00690">
    <property type="entry name" value="Cation_ATPase_N"/>
    <property type="match status" value="1"/>
</dbReference>
<dbReference type="InterPro" id="IPR006068">
    <property type="entry name" value="ATPase_P-typ_cation-transptr_C"/>
</dbReference>
<reference evidence="10 11" key="1">
    <citation type="submission" date="2017-08" db="EMBL/GenBank/DDBJ databases">
        <title>Infants hospitalized years apart are colonized by the same room-sourced microbial strains.</title>
        <authorList>
            <person name="Brooks B."/>
            <person name="Olm M.R."/>
            <person name="Firek B.A."/>
            <person name="Baker R."/>
            <person name="Thomas B.C."/>
            <person name="Morowitz M.J."/>
            <person name="Banfield J.F."/>
        </authorList>
    </citation>
    <scope>NUCLEOTIDE SEQUENCE [LARGE SCALE GENOMIC DNA]</scope>
    <source>
        <strain evidence="10">S2_005_003_R2_42</strain>
    </source>
</reference>
<dbReference type="SUPFAM" id="SSF81660">
    <property type="entry name" value="Metal cation-transporting ATPase, ATP-binding domain N"/>
    <property type="match status" value="1"/>
</dbReference>
<dbReference type="SUPFAM" id="SSF56784">
    <property type="entry name" value="HAD-like"/>
    <property type="match status" value="1"/>
</dbReference>
<dbReference type="Gene3D" id="3.40.1110.10">
    <property type="entry name" value="Calcium-transporting ATPase, cytoplasmic domain N"/>
    <property type="match status" value="2"/>
</dbReference>
<dbReference type="Pfam" id="PF00689">
    <property type="entry name" value="Cation_ATPase_C"/>
    <property type="match status" value="1"/>
</dbReference>
<dbReference type="AlphaFoldDB" id="A0A2W5K4J9"/>
<sequence>MSDEIHLQPDPALPPGLSEEEACRRLQATGPNELPQPPRRGLGRILLGVLREPMFLLLALCAAIYLAIGGIGEGLLMSAFAGLSILLVVLQEARSENALAALRSLAAPTARVVRDGRERRIPAREVVPGDVLLVGDGERIAADSVLRRAEGLSVDESLLTGESVPVAKRAVQAEGVGAGPDEERDATRVFASTLAVSGRGIAEVVATGLGTEAGRIGASLASIEVEPTLLQRSLGRIVRWFGVFAIVASTLVVLLHGWLRGAWLDGVLSGLAFAMSALPEEFPMILVVFVALGAHRLARLHVLVRRTAVIEVLGACSTLCLDKTGTLTENRMRVCALSADGARLAVTDGTIVPPGAFERVLRIAALASARQSIDPMDQAVHRLAGTSTPTDAQAPEQLVREFGLTQDRPMVVRIWRIDGRLQAAAKGAPEAIAALCGLAPAQREAMLGEIAHHAAAGHRVLAVAGARIDGGEPPQALEGIGFEFRGLLAFADPPRPTARLAIDAARRAGVKVAMITGDHPLTALAIAREVGIEATAPPLTGARIDAADDAELGRLVRDARVFARIRPEQKLRIVRALKANGEIVAMTGDGVNDAPALKAAHIGLAMGRRGTDVAREAASIVLLDDDLTRLVAGIETGRRIFDNLRKAAIYIMAVHVPIAGLALLPLLLGLPPLLLPMHVVLIEMVIDPICAIAFENEPVEPGTMEQPPRHPDDPPLGWPQMLVASIQGALLLAASLGLYAALLAAQQPIDTARTLAFLAFAAGNLMLVRVVGTRGATLARLAAPGHRAYWTVAAVAALVTAACLFVPVLQRLFRFAVPPPGLVAAAIAIGLAAALVFDPAKRVPAVQRVLGRRTAPPLHDTQGDDR</sequence>
<feature type="transmembrane region" description="Helical" evidence="8">
    <location>
        <begin position="821"/>
        <end position="837"/>
    </location>
</feature>
<dbReference type="Pfam" id="PF00122">
    <property type="entry name" value="E1-E2_ATPase"/>
    <property type="match status" value="1"/>
</dbReference>
<dbReference type="InterPro" id="IPR036412">
    <property type="entry name" value="HAD-like_sf"/>
</dbReference>
<dbReference type="PRINTS" id="PR00119">
    <property type="entry name" value="CATATPASE"/>
</dbReference>
<dbReference type="SFLD" id="SFLDG00002">
    <property type="entry name" value="C1.7:_P-type_atpase_like"/>
    <property type="match status" value="1"/>
</dbReference>
<proteinExistence type="predicted"/>
<dbReference type="SFLD" id="SFLDF00027">
    <property type="entry name" value="p-type_atpase"/>
    <property type="match status" value="1"/>
</dbReference>
<name>A0A2W5K4J9_9GAMM</name>
<dbReference type="GO" id="GO:0016020">
    <property type="term" value="C:membrane"/>
    <property type="evidence" value="ECO:0007669"/>
    <property type="project" value="UniProtKB-SubCell"/>
</dbReference>
<evidence type="ECO:0000256" key="2">
    <source>
        <dbReference type="ARBA" id="ARBA00022692"/>
    </source>
</evidence>
<evidence type="ECO:0000313" key="10">
    <source>
        <dbReference type="EMBL" id="PZQ10454.1"/>
    </source>
</evidence>
<dbReference type="PANTHER" id="PTHR42861">
    <property type="entry name" value="CALCIUM-TRANSPORTING ATPASE"/>
    <property type="match status" value="1"/>
</dbReference>
<evidence type="ECO:0000256" key="8">
    <source>
        <dbReference type="SAM" id="Phobius"/>
    </source>
</evidence>
<dbReference type="GO" id="GO:0005524">
    <property type="term" value="F:ATP binding"/>
    <property type="evidence" value="ECO:0007669"/>
    <property type="project" value="UniProtKB-KW"/>
</dbReference>
<dbReference type="GO" id="GO:0016887">
    <property type="term" value="F:ATP hydrolysis activity"/>
    <property type="evidence" value="ECO:0007669"/>
    <property type="project" value="InterPro"/>
</dbReference>
<keyword evidence="3" id="KW-0547">Nucleotide-binding</keyword>
<dbReference type="InterPro" id="IPR008250">
    <property type="entry name" value="ATPase_P-typ_transduc_dom_A_sf"/>
</dbReference>
<feature type="transmembrane region" description="Helical" evidence="8">
    <location>
        <begin position="721"/>
        <end position="743"/>
    </location>
</feature>
<dbReference type="InterPro" id="IPR023299">
    <property type="entry name" value="ATPase_P-typ_cyto_dom_N"/>
</dbReference>
<gene>
    <name evidence="10" type="ORF">DI564_15805</name>
</gene>
<dbReference type="PRINTS" id="PR00120">
    <property type="entry name" value="HATPASE"/>
</dbReference>
<feature type="transmembrane region" description="Helical" evidence="8">
    <location>
        <begin position="755"/>
        <end position="776"/>
    </location>
</feature>
<dbReference type="NCBIfam" id="TIGR01494">
    <property type="entry name" value="ATPase_P-type"/>
    <property type="match status" value="2"/>
</dbReference>
<protein>
    <submittedName>
        <fullName evidence="10">ATPase</fullName>
    </submittedName>
</protein>
<feature type="transmembrane region" description="Helical" evidence="8">
    <location>
        <begin position="271"/>
        <end position="292"/>
    </location>
</feature>
<comment type="caution">
    <text evidence="10">The sequence shown here is derived from an EMBL/GenBank/DDBJ whole genome shotgun (WGS) entry which is preliminary data.</text>
</comment>
<dbReference type="InterPro" id="IPR023298">
    <property type="entry name" value="ATPase_P-typ_TM_dom_sf"/>
</dbReference>
<accession>A0A2W5K4J9</accession>
<evidence type="ECO:0000256" key="5">
    <source>
        <dbReference type="ARBA" id="ARBA00022967"/>
    </source>
</evidence>
<dbReference type="InterPro" id="IPR018303">
    <property type="entry name" value="ATPase_P-typ_P_site"/>
</dbReference>
<keyword evidence="6 8" id="KW-1133">Transmembrane helix</keyword>
<dbReference type="SFLD" id="SFLDS00003">
    <property type="entry name" value="Haloacid_Dehalogenase"/>
    <property type="match status" value="1"/>
</dbReference>
<feature type="transmembrane region" description="Helical" evidence="8">
    <location>
        <begin position="788"/>
        <end position="809"/>
    </location>
</feature>
<dbReference type="InterPro" id="IPR023214">
    <property type="entry name" value="HAD_sf"/>
</dbReference>
<evidence type="ECO:0000259" key="9">
    <source>
        <dbReference type="SMART" id="SM00831"/>
    </source>
</evidence>
<dbReference type="Gene3D" id="3.40.50.1000">
    <property type="entry name" value="HAD superfamily/HAD-like"/>
    <property type="match status" value="3"/>
</dbReference>
<evidence type="ECO:0000313" key="11">
    <source>
        <dbReference type="Proteomes" id="UP000249046"/>
    </source>
</evidence>
<dbReference type="SUPFAM" id="SSF81653">
    <property type="entry name" value="Calcium ATPase, transduction domain A"/>
    <property type="match status" value="1"/>
</dbReference>
<keyword evidence="7 8" id="KW-0472">Membrane</keyword>
<dbReference type="Gene3D" id="2.70.150.10">
    <property type="entry name" value="Calcium-transporting ATPase, cytoplasmic transduction domain A"/>
    <property type="match status" value="1"/>
</dbReference>
<evidence type="ECO:0000256" key="1">
    <source>
        <dbReference type="ARBA" id="ARBA00004141"/>
    </source>
</evidence>